<protein>
    <submittedName>
        <fullName evidence="2">Uncharacterized protein</fullName>
    </submittedName>
</protein>
<dbReference type="EMBL" id="AP027452">
    <property type="protein sequence ID" value="BDY33209.1"/>
    <property type="molecule type" value="Genomic_DNA"/>
</dbReference>
<reference evidence="2" key="1">
    <citation type="submission" date="2023-03" db="EMBL/GenBank/DDBJ databases">
        <title>Draft genome sequence of a Mycolicibacterium mageritense strain H4_3_1 isolated from a hybrid biological-inorganic system reactor.</title>
        <authorList>
            <person name="Feng X."/>
            <person name="Kazama D."/>
            <person name="Sato K."/>
            <person name="Kobayashi H."/>
        </authorList>
    </citation>
    <scope>NUCLEOTIDE SEQUENCE</scope>
    <source>
        <strain evidence="2">H4_3_1</strain>
    </source>
</reference>
<feature type="compositionally biased region" description="Basic and acidic residues" evidence="1">
    <location>
        <begin position="339"/>
        <end position="350"/>
    </location>
</feature>
<dbReference type="Proteomes" id="UP001241092">
    <property type="component" value="Chromosome"/>
</dbReference>
<dbReference type="AlphaFoldDB" id="A0AAI8U202"/>
<feature type="region of interest" description="Disordered" evidence="1">
    <location>
        <begin position="283"/>
        <end position="302"/>
    </location>
</feature>
<feature type="region of interest" description="Disordered" evidence="1">
    <location>
        <begin position="311"/>
        <end position="370"/>
    </location>
</feature>
<evidence type="ECO:0000313" key="3">
    <source>
        <dbReference type="Proteomes" id="UP001241092"/>
    </source>
</evidence>
<evidence type="ECO:0000313" key="2">
    <source>
        <dbReference type="EMBL" id="BDY33209.1"/>
    </source>
</evidence>
<accession>A0AAI8U202</accession>
<proteinExistence type="predicted"/>
<gene>
    <name evidence="2" type="ORF">hbim_07184</name>
</gene>
<name>A0AAI8U202_MYCME</name>
<evidence type="ECO:0000256" key="1">
    <source>
        <dbReference type="SAM" id="MobiDB-lite"/>
    </source>
</evidence>
<organism evidence="2 3">
    <name type="scientific">Mycolicibacterium mageritense</name>
    <name type="common">Mycobacterium mageritense</name>
    <dbReference type="NCBI Taxonomy" id="53462"/>
    <lineage>
        <taxon>Bacteria</taxon>
        <taxon>Bacillati</taxon>
        <taxon>Actinomycetota</taxon>
        <taxon>Actinomycetes</taxon>
        <taxon>Mycobacteriales</taxon>
        <taxon>Mycobacteriaceae</taxon>
        <taxon>Mycolicibacterium</taxon>
    </lineage>
</organism>
<sequence>MMIGMTDDNRWHRLGMLIKLRMEEVGATPEDVEQRGGPKPTKLRELVNLRATALRDSLKPGLEKAIKWQPGSINEVLRGGEPTPMTANYYPEPFDVEAFRARAAANRDPDADRMIEDALVDAERRRLKEDARRGGTPSVLRWLAIHGKPESERTPEERAFLQARINERNRLAELAQRSAAEAPLIDLVVDGQTLAELKNDSDVSGYVRQVESVVVGLVGIERLTDALDGRAMERTIRRAVEGGVLDPFIDELDRLKSSGVEGRELLRRLSLAVDDLLHQQEEWYGHTPSDPPESDAPPEVYEDEEYLAARKVADGEQPVGRAMRDAQDAEAEASQIPDETEKATRADLKRLANLADSETDHHGNGDLSAG</sequence>